<dbReference type="Pfam" id="PF13174">
    <property type="entry name" value="TPR_6"/>
    <property type="match status" value="6"/>
</dbReference>
<dbReference type="PANTHER" id="PTHR12558">
    <property type="entry name" value="CELL DIVISION CYCLE 16,23,27"/>
    <property type="match status" value="1"/>
</dbReference>
<dbReference type="GO" id="GO:0051301">
    <property type="term" value="P:cell division"/>
    <property type="evidence" value="ECO:0007669"/>
    <property type="project" value="TreeGrafter"/>
</dbReference>
<accession>A0A7V4U2I8</accession>
<dbReference type="InterPro" id="IPR019734">
    <property type="entry name" value="TPR_rpt"/>
</dbReference>
<dbReference type="PANTHER" id="PTHR12558:SF44">
    <property type="entry name" value="TETRATRICOPEPTIDE REPEAT-CONTAINING PROTEIN"/>
    <property type="match status" value="1"/>
</dbReference>
<sequence>MRFTISKKKYSYLTILFGLLGGLLFTGPGMAQVKRDVALEDSLFKKMTIEDLIKIREYYNSKVGELREEEKESLSKGMELGESFLGEKGAHITDRDKVYIRVAEYYIADAYNEYDRAQEAYEEQYNRYEEEYDKFLKGEIDTEPEQPEFPQLDFSKAIAVYDRLIKEYPASEYADDALYSKAWLLAHMNRDAESRRIYQEVIDKYPDSPFAPESYIQLAEYYFAPRDDKTDEEQIIVELNKAIQLYKKVLKYKDSKRYDEALYKLGWSYYKLAARNPKYYSDAIVYFMAVADDIERAKKLDPRTKISNLNVRDEAIQYIGISFTDETYTKNGVDKARHMIERLGGKPYGPDIMRAIGETYQKIDEQEKAIYAFSTLLEMYPDYPEGPSIQQRIVDALYALGRDEEAFQARIKLYETYGPKSQWYANLEKSDNLDKLKYLKTAYKLSEAAMRTNLSLLLEKAQELESAGKPDTTAYTVFADNCKLYLDYFPADSNAYDINWSYAFVLDSKLGRLEEAFEEYIKVSNDYLEESHQHEAALNAVAVADTLVKMKYGSIDTVSFNIADIAKLSPEALTPEETRLIEAYDNYIRLFPAGKYAPDFLAAAGSIYYNHKKIPEAKIYFQTLVKRFPGAKQKSLALRSIMDSYFALGKFKDSEIVAKRIMADQEIPEEQREFAAKRLAAAIFKNAEYLAEQGDYFGAANEFYRVYTETPEDPKFVEPALFNSGRNFQLAKDWVRAIAVFDTLATKYPQSKFAIPALENMADGYKELEQYANAAETYERIYENYPNSENAETALYNAGYYYKKGEEWQLAIDANNKYIATYPDKTFSTDLFFANAELFLKLNNETEANRIYEEFAAKYPDDPRTVTALYDCLGTGMG</sequence>
<dbReference type="Proteomes" id="UP000885779">
    <property type="component" value="Unassembled WGS sequence"/>
</dbReference>
<comment type="caution">
    <text evidence="3">The sequence shown here is derived from an EMBL/GenBank/DDBJ whole genome shotgun (WGS) entry which is preliminary data.</text>
</comment>
<evidence type="ECO:0000256" key="1">
    <source>
        <dbReference type="PROSITE-ProRule" id="PRU00339"/>
    </source>
</evidence>
<feature type="coiled-coil region" evidence="2">
    <location>
        <begin position="107"/>
        <end position="138"/>
    </location>
</feature>
<feature type="repeat" description="TPR" evidence="1">
    <location>
        <begin position="755"/>
        <end position="788"/>
    </location>
</feature>
<keyword evidence="2" id="KW-0175">Coiled coil</keyword>
<dbReference type="AlphaFoldDB" id="A0A7V4U2I8"/>
<keyword evidence="1" id="KW-0802">TPR repeat</keyword>
<organism evidence="3">
    <name type="scientific">Caldithrix abyssi</name>
    <dbReference type="NCBI Taxonomy" id="187145"/>
    <lineage>
        <taxon>Bacteria</taxon>
        <taxon>Pseudomonadati</taxon>
        <taxon>Calditrichota</taxon>
        <taxon>Calditrichia</taxon>
        <taxon>Calditrichales</taxon>
        <taxon>Calditrichaceae</taxon>
        <taxon>Caldithrix</taxon>
    </lineage>
</organism>
<dbReference type="SUPFAM" id="SSF48452">
    <property type="entry name" value="TPR-like"/>
    <property type="match status" value="4"/>
</dbReference>
<dbReference type="Gene3D" id="1.25.40.10">
    <property type="entry name" value="Tetratricopeptide repeat domain"/>
    <property type="match status" value="5"/>
</dbReference>
<protein>
    <submittedName>
        <fullName evidence="3">Tetratricopeptide repeat protein</fullName>
    </submittedName>
</protein>
<dbReference type="SMART" id="SM00028">
    <property type="entry name" value="TPR"/>
    <property type="match status" value="5"/>
</dbReference>
<dbReference type="EMBL" id="DRQG01000133">
    <property type="protein sequence ID" value="HGY56860.1"/>
    <property type="molecule type" value="Genomic_DNA"/>
</dbReference>
<gene>
    <name evidence="3" type="ORF">ENK44_14225</name>
</gene>
<name>A0A7V4U2I8_CALAY</name>
<evidence type="ECO:0000256" key="2">
    <source>
        <dbReference type="SAM" id="Coils"/>
    </source>
</evidence>
<dbReference type="InterPro" id="IPR011990">
    <property type="entry name" value="TPR-like_helical_dom_sf"/>
</dbReference>
<feature type="repeat" description="TPR" evidence="1">
    <location>
        <begin position="350"/>
        <end position="383"/>
    </location>
</feature>
<dbReference type="PROSITE" id="PS50005">
    <property type="entry name" value="TPR"/>
    <property type="match status" value="2"/>
</dbReference>
<proteinExistence type="predicted"/>
<evidence type="ECO:0000313" key="3">
    <source>
        <dbReference type="EMBL" id="HGY56860.1"/>
    </source>
</evidence>
<reference evidence="3" key="1">
    <citation type="journal article" date="2020" name="mSystems">
        <title>Genome- and Community-Level Interaction Insights into Carbon Utilization and Element Cycling Functions of Hydrothermarchaeota in Hydrothermal Sediment.</title>
        <authorList>
            <person name="Zhou Z."/>
            <person name="Liu Y."/>
            <person name="Xu W."/>
            <person name="Pan J."/>
            <person name="Luo Z.H."/>
            <person name="Li M."/>
        </authorList>
    </citation>
    <scope>NUCLEOTIDE SEQUENCE [LARGE SCALE GENOMIC DNA]</scope>
    <source>
        <strain evidence="3">HyVt-577</strain>
    </source>
</reference>